<organism evidence="2 3">
    <name type="scientific">Gymnopilus junonius</name>
    <name type="common">Spectacular rustgill mushroom</name>
    <name type="synonym">Gymnopilus spectabilis subsp. junonius</name>
    <dbReference type="NCBI Taxonomy" id="109634"/>
    <lineage>
        <taxon>Eukaryota</taxon>
        <taxon>Fungi</taxon>
        <taxon>Dikarya</taxon>
        <taxon>Basidiomycota</taxon>
        <taxon>Agaricomycotina</taxon>
        <taxon>Agaricomycetes</taxon>
        <taxon>Agaricomycetidae</taxon>
        <taxon>Agaricales</taxon>
        <taxon>Agaricineae</taxon>
        <taxon>Hymenogastraceae</taxon>
        <taxon>Gymnopilus</taxon>
    </lineage>
</organism>
<name>A0A9P5NJA8_GYMJU</name>
<gene>
    <name evidence="2" type="ORF">CPB84DRAFT_1538187</name>
</gene>
<dbReference type="Proteomes" id="UP000724874">
    <property type="component" value="Unassembled WGS sequence"/>
</dbReference>
<feature type="region of interest" description="Disordered" evidence="1">
    <location>
        <begin position="34"/>
        <end position="59"/>
    </location>
</feature>
<feature type="region of interest" description="Disordered" evidence="1">
    <location>
        <begin position="81"/>
        <end position="192"/>
    </location>
</feature>
<accession>A0A9P5NJA8</accession>
<dbReference type="AlphaFoldDB" id="A0A9P5NJA8"/>
<sequence>MRRRREGNDNSNVMRNVVLKEEEEPIRVRRIKGEPIHIDLSRDDDQWSPSDSVGGGKDKRRFYVDLTLEANEPPHRIAFVLPSRSTDSAPRQAISGPSSSRSAPVTAPTARDRHRGGIPALDDDLDRMYLDPSGEANAGPYQMPALTQEVHTSNHVVIPSKDGSSSSQEKVEPEPGTTMFDPPHGSEKRSRS</sequence>
<evidence type="ECO:0000313" key="2">
    <source>
        <dbReference type="EMBL" id="KAF8886700.1"/>
    </source>
</evidence>
<keyword evidence="3" id="KW-1185">Reference proteome</keyword>
<protein>
    <submittedName>
        <fullName evidence="2">Uncharacterized protein</fullName>
    </submittedName>
</protein>
<evidence type="ECO:0000256" key="1">
    <source>
        <dbReference type="SAM" id="MobiDB-lite"/>
    </source>
</evidence>
<proteinExistence type="predicted"/>
<feature type="compositionally biased region" description="Polar residues" evidence="1">
    <location>
        <begin position="83"/>
        <end position="103"/>
    </location>
</feature>
<dbReference type="EMBL" id="JADNYJ010000094">
    <property type="protein sequence ID" value="KAF8886700.1"/>
    <property type="molecule type" value="Genomic_DNA"/>
</dbReference>
<feature type="compositionally biased region" description="Basic and acidic residues" evidence="1">
    <location>
        <begin position="34"/>
        <end position="45"/>
    </location>
</feature>
<reference evidence="2" key="1">
    <citation type="submission" date="2020-11" db="EMBL/GenBank/DDBJ databases">
        <authorList>
            <consortium name="DOE Joint Genome Institute"/>
            <person name="Ahrendt S."/>
            <person name="Riley R."/>
            <person name="Andreopoulos W."/>
            <person name="LaButti K."/>
            <person name="Pangilinan J."/>
            <person name="Ruiz-duenas F.J."/>
            <person name="Barrasa J.M."/>
            <person name="Sanchez-Garcia M."/>
            <person name="Camarero S."/>
            <person name="Miyauchi S."/>
            <person name="Serrano A."/>
            <person name="Linde D."/>
            <person name="Babiker R."/>
            <person name="Drula E."/>
            <person name="Ayuso-Fernandez I."/>
            <person name="Pacheco R."/>
            <person name="Padilla G."/>
            <person name="Ferreira P."/>
            <person name="Barriuso J."/>
            <person name="Kellner H."/>
            <person name="Castanera R."/>
            <person name="Alfaro M."/>
            <person name="Ramirez L."/>
            <person name="Pisabarro A.G."/>
            <person name="Kuo A."/>
            <person name="Tritt A."/>
            <person name="Lipzen A."/>
            <person name="He G."/>
            <person name="Yan M."/>
            <person name="Ng V."/>
            <person name="Cullen D."/>
            <person name="Martin F."/>
            <person name="Rosso M.-N."/>
            <person name="Henrissat B."/>
            <person name="Hibbett D."/>
            <person name="Martinez A.T."/>
            <person name="Grigoriev I.V."/>
        </authorList>
    </citation>
    <scope>NUCLEOTIDE SEQUENCE</scope>
    <source>
        <strain evidence="2">AH 44721</strain>
    </source>
</reference>
<comment type="caution">
    <text evidence="2">The sequence shown here is derived from an EMBL/GenBank/DDBJ whole genome shotgun (WGS) entry which is preliminary data.</text>
</comment>
<evidence type="ECO:0000313" key="3">
    <source>
        <dbReference type="Proteomes" id="UP000724874"/>
    </source>
</evidence>